<dbReference type="GO" id="GO:0015031">
    <property type="term" value="P:protein transport"/>
    <property type="evidence" value="ECO:0007669"/>
    <property type="project" value="UniProtKB-KW"/>
</dbReference>
<sequence length="205" mass="22804">MSKAKVLRDQSIREFGMPSLEHKHPGDTAERNFNQDIAVIERTAYENGFSAGEQAGYVVGEEKALMLLERLETILTEMKDMKKKVLTEVQPQVFALSVAMARKILRDEIRQNPETIISLIKAAMGKMEKTGTITIKINPALNELISNHKPELLAIHPETRFDTDPSIPPAGPLVVGPEEEVITDFESQLTNLIEDLGEEIGNNNA</sequence>
<dbReference type="InterPro" id="IPR018035">
    <property type="entry name" value="Flagellar_FliH/T3SS_HrpE"/>
</dbReference>
<evidence type="ECO:0000256" key="6">
    <source>
        <dbReference type="ARBA" id="ARBA00023225"/>
    </source>
</evidence>
<evidence type="ECO:0000256" key="3">
    <source>
        <dbReference type="ARBA" id="ARBA00022448"/>
    </source>
</evidence>
<dbReference type="EMBL" id="UOGI01000207">
    <property type="protein sequence ID" value="VAX33830.1"/>
    <property type="molecule type" value="Genomic_DNA"/>
</dbReference>
<keyword evidence="5" id="KW-0653">Protein transport</keyword>
<feature type="domain" description="Flagellar assembly protein FliH/Type III secretion system HrpE" evidence="7">
    <location>
        <begin position="68"/>
        <end position="185"/>
    </location>
</feature>
<keyword evidence="3" id="KW-0813">Transport</keyword>
<protein>
    <recommendedName>
        <fullName evidence="7">Flagellar assembly protein FliH/Type III secretion system HrpE domain-containing protein</fullName>
    </recommendedName>
</protein>
<organism evidence="8">
    <name type="scientific">hydrothermal vent metagenome</name>
    <dbReference type="NCBI Taxonomy" id="652676"/>
    <lineage>
        <taxon>unclassified sequences</taxon>
        <taxon>metagenomes</taxon>
        <taxon>ecological metagenomes</taxon>
    </lineage>
</organism>
<keyword evidence="4" id="KW-1005">Bacterial flagellum biogenesis</keyword>
<keyword evidence="6" id="KW-1006">Bacterial flagellum protein export</keyword>
<evidence type="ECO:0000256" key="2">
    <source>
        <dbReference type="ARBA" id="ARBA00006602"/>
    </source>
</evidence>
<dbReference type="InterPro" id="IPR051472">
    <property type="entry name" value="T3SS_Stator/FliH"/>
</dbReference>
<dbReference type="PANTHER" id="PTHR34982">
    <property type="entry name" value="YOP PROTEINS TRANSLOCATION PROTEIN L"/>
    <property type="match status" value="1"/>
</dbReference>
<evidence type="ECO:0000256" key="5">
    <source>
        <dbReference type="ARBA" id="ARBA00022927"/>
    </source>
</evidence>
<gene>
    <name evidence="8" type="ORF">MNBD_NITROSPIRAE03-1820</name>
</gene>
<dbReference type="GO" id="GO:0044781">
    <property type="term" value="P:bacterial-type flagellum organization"/>
    <property type="evidence" value="ECO:0007669"/>
    <property type="project" value="UniProtKB-KW"/>
</dbReference>
<comment type="similarity">
    <text evidence="2">Belongs to the FliH family.</text>
</comment>
<dbReference type="Pfam" id="PF02108">
    <property type="entry name" value="FliH"/>
    <property type="match status" value="1"/>
</dbReference>
<evidence type="ECO:0000259" key="7">
    <source>
        <dbReference type="Pfam" id="PF02108"/>
    </source>
</evidence>
<evidence type="ECO:0000256" key="4">
    <source>
        <dbReference type="ARBA" id="ARBA00022795"/>
    </source>
</evidence>
<dbReference type="PANTHER" id="PTHR34982:SF1">
    <property type="entry name" value="FLAGELLAR ASSEMBLY PROTEIN FLIH"/>
    <property type="match status" value="1"/>
</dbReference>
<evidence type="ECO:0000256" key="1">
    <source>
        <dbReference type="ARBA" id="ARBA00003041"/>
    </source>
</evidence>
<name>A0A3B1DFW6_9ZZZZ</name>
<accession>A0A3B1DFW6</accession>
<dbReference type="GO" id="GO:0005829">
    <property type="term" value="C:cytosol"/>
    <property type="evidence" value="ECO:0007669"/>
    <property type="project" value="TreeGrafter"/>
</dbReference>
<reference evidence="8" key="1">
    <citation type="submission" date="2018-06" db="EMBL/GenBank/DDBJ databases">
        <authorList>
            <person name="Zhirakovskaya E."/>
        </authorList>
    </citation>
    <scope>NUCLEOTIDE SEQUENCE</scope>
</reference>
<evidence type="ECO:0000313" key="8">
    <source>
        <dbReference type="EMBL" id="VAX33830.1"/>
    </source>
</evidence>
<proteinExistence type="inferred from homology"/>
<dbReference type="AlphaFoldDB" id="A0A3B1DFW6"/>
<comment type="function">
    <text evidence="1">Needed for flagellar regrowth and assembly.</text>
</comment>